<dbReference type="Gene3D" id="3.40.50.11500">
    <property type="match status" value="1"/>
</dbReference>
<feature type="compositionally biased region" description="Low complexity" evidence="2">
    <location>
        <begin position="22"/>
        <end position="31"/>
    </location>
</feature>
<accession>A0A9Q1HZE0</accession>
<dbReference type="GO" id="GO:0005085">
    <property type="term" value="F:guanyl-nucleotide exchange factor activity"/>
    <property type="evidence" value="ECO:0007669"/>
    <property type="project" value="UniProtKB-KW"/>
</dbReference>
<feature type="compositionally biased region" description="Polar residues" evidence="2">
    <location>
        <begin position="32"/>
        <end position="42"/>
    </location>
</feature>
<dbReference type="AlphaFoldDB" id="A0A9Q1HZE0"/>
<sequence length="673" mass="76628">MRNQGKEGSMQRESCESEDATSLPSSYPSSPTENGTISTATRTRPKGTSEENAYEDIVEALKENPYEDVDLKGRALLRKSRLLSESSRNSLNRMWTPQDRTSTTPPQLPSKPGSQSLRFAGPSDRKCHRASRLTKRPSHDDTLLLPPLSVPSSPRGLLDDGLRGASDTLGPRCRRRVPKLVQRINAIYCTKRGKKRLKKLSLSNIEVSSLREDNSESESDSDDRFKAHTQRLLKLQSLLRRAPSYRTLELQLIEWQERELFEYFVVVSLKKKPTKNSFTPEVSYQFPKLERPTKQVREAEQRLRAIPQFCFPDAKDWSPVSEYNSETFSFMLTGEDGSRRFGYCRRLLPCGKGPRLPEVYCIISRLGCFDLFSKILDEVERRRGISAALVYPFMRSLMESPFPAPGKTIRVKTFLPGAGNEVVRIFASLLLERRVIFVADKLSTLSSCVHAMVALLYPFSWQHTFIPVLPASMVDIVCCPTPFLVGLLSSSLPKLKGLPVEEALMVDLGADRFIRQMDDEATLLPRKLQAALEQALDQRNDIINPDTDSESDEECNSLSSLVSEAFIRFFLEAIGHYSLFMTQNERGERIFQREPFRKSVASKSVRRFLGVFMESQMFAGFIQDRELRKSRAKGLFEQRVEQYLEELPDTEQSGVNKFLKGLGSKMRFLHKKN</sequence>
<dbReference type="Pfam" id="PF03455">
    <property type="entry name" value="dDENN"/>
    <property type="match status" value="1"/>
</dbReference>
<dbReference type="InterPro" id="IPR051942">
    <property type="entry name" value="DENN_domain_containing_2"/>
</dbReference>
<dbReference type="OrthoDB" id="10266080at2759"/>
<dbReference type="SMART" id="SM00800">
    <property type="entry name" value="uDENN"/>
    <property type="match status" value="1"/>
</dbReference>
<dbReference type="EMBL" id="JAFJMO010000007">
    <property type="protein sequence ID" value="KAJ8271485.1"/>
    <property type="molecule type" value="Genomic_DNA"/>
</dbReference>
<organism evidence="4 5">
    <name type="scientific">Conger conger</name>
    <name type="common">Conger eel</name>
    <name type="synonym">Muraena conger</name>
    <dbReference type="NCBI Taxonomy" id="82655"/>
    <lineage>
        <taxon>Eukaryota</taxon>
        <taxon>Metazoa</taxon>
        <taxon>Chordata</taxon>
        <taxon>Craniata</taxon>
        <taxon>Vertebrata</taxon>
        <taxon>Euteleostomi</taxon>
        <taxon>Actinopterygii</taxon>
        <taxon>Neopterygii</taxon>
        <taxon>Teleostei</taxon>
        <taxon>Anguilliformes</taxon>
        <taxon>Congridae</taxon>
        <taxon>Conger</taxon>
    </lineage>
</organism>
<dbReference type="PANTHER" id="PTHR15288:SF5">
    <property type="entry name" value="DENN DOMAIN-CONTAINING PROTEIN 2B"/>
    <property type="match status" value="1"/>
</dbReference>
<dbReference type="GO" id="GO:0070374">
    <property type="term" value="P:positive regulation of ERK1 and ERK2 cascade"/>
    <property type="evidence" value="ECO:0007669"/>
    <property type="project" value="TreeGrafter"/>
</dbReference>
<dbReference type="PANTHER" id="PTHR15288">
    <property type="entry name" value="DENN DOMAIN-CONTAINING PROTEIN 2"/>
    <property type="match status" value="1"/>
</dbReference>
<feature type="compositionally biased region" description="Low complexity" evidence="2">
    <location>
        <begin position="143"/>
        <end position="156"/>
    </location>
</feature>
<keyword evidence="1" id="KW-0344">Guanine-nucleotide releasing factor</keyword>
<dbReference type="InterPro" id="IPR037516">
    <property type="entry name" value="Tripartite_DENN"/>
</dbReference>
<dbReference type="InterPro" id="IPR043153">
    <property type="entry name" value="DENN_C"/>
</dbReference>
<comment type="caution">
    <text evidence="4">The sequence shown here is derived from an EMBL/GenBank/DDBJ whole genome shotgun (WGS) entry which is preliminary data.</text>
</comment>
<name>A0A9Q1HZE0_CONCO</name>
<feature type="region of interest" description="Disordered" evidence="2">
    <location>
        <begin position="86"/>
        <end position="170"/>
    </location>
</feature>
<evidence type="ECO:0000259" key="3">
    <source>
        <dbReference type="PROSITE" id="PS50211"/>
    </source>
</evidence>
<dbReference type="Gene3D" id="3.30.450.200">
    <property type="match status" value="1"/>
</dbReference>
<evidence type="ECO:0000256" key="2">
    <source>
        <dbReference type="SAM" id="MobiDB-lite"/>
    </source>
</evidence>
<dbReference type="SMART" id="SM00801">
    <property type="entry name" value="dDENN"/>
    <property type="match status" value="1"/>
</dbReference>
<dbReference type="InterPro" id="IPR001194">
    <property type="entry name" value="cDENN_dom"/>
</dbReference>
<dbReference type="SMART" id="SM00799">
    <property type="entry name" value="DENN"/>
    <property type="match status" value="1"/>
</dbReference>
<dbReference type="InterPro" id="IPR005113">
    <property type="entry name" value="uDENN_dom"/>
</dbReference>
<reference evidence="4" key="1">
    <citation type="journal article" date="2023" name="Science">
        <title>Genome structures resolve the early diversification of teleost fishes.</title>
        <authorList>
            <person name="Parey E."/>
            <person name="Louis A."/>
            <person name="Montfort J."/>
            <person name="Bouchez O."/>
            <person name="Roques C."/>
            <person name="Iampietro C."/>
            <person name="Lluch J."/>
            <person name="Castinel A."/>
            <person name="Donnadieu C."/>
            <person name="Desvignes T."/>
            <person name="Floi Bucao C."/>
            <person name="Jouanno E."/>
            <person name="Wen M."/>
            <person name="Mejri S."/>
            <person name="Dirks R."/>
            <person name="Jansen H."/>
            <person name="Henkel C."/>
            <person name="Chen W.J."/>
            <person name="Zahm M."/>
            <person name="Cabau C."/>
            <person name="Klopp C."/>
            <person name="Thompson A.W."/>
            <person name="Robinson-Rechavi M."/>
            <person name="Braasch I."/>
            <person name="Lecointre G."/>
            <person name="Bobe J."/>
            <person name="Postlethwait J.H."/>
            <person name="Berthelot C."/>
            <person name="Roest Crollius H."/>
            <person name="Guiguen Y."/>
        </authorList>
    </citation>
    <scope>NUCLEOTIDE SEQUENCE</scope>
    <source>
        <strain evidence="4">Concon-B</strain>
    </source>
</reference>
<dbReference type="Proteomes" id="UP001152803">
    <property type="component" value="Unassembled WGS sequence"/>
</dbReference>
<dbReference type="Pfam" id="PF03456">
    <property type="entry name" value="uDENN"/>
    <property type="match status" value="1"/>
</dbReference>
<gene>
    <name evidence="4" type="ORF">COCON_G00103440</name>
</gene>
<evidence type="ECO:0000313" key="5">
    <source>
        <dbReference type="Proteomes" id="UP001152803"/>
    </source>
</evidence>
<protein>
    <recommendedName>
        <fullName evidence="3">UDENN domain-containing protein</fullName>
    </recommendedName>
</protein>
<feature type="compositionally biased region" description="Basic residues" evidence="2">
    <location>
        <begin position="126"/>
        <end position="136"/>
    </location>
</feature>
<proteinExistence type="predicted"/>
<feature type="region of interest" description="Disordered" evidence="2">
    <location>
        <begin position="1"/>
        <end position="55"/>
    </location>
</feature>
<dbReference type="InterPro" id="IPR005112">
    <property type="entry name" value="dDENN_dom"/>
</dbReference>
<evidence type="ECO:0000313" key="4">
    <source>
        <dbReference type="EMBL" id="KAJ8271485.1"/>
    </source>
</evidence>
<dbReference type="FunFam" id="3.30.450.200:FF:000001">
    <property type="entry name" value="DENN domain-containing protein 2A isoform X1"/>
    <property type="match status" value="1"/>
</dbReference>
<dbReference type="Pfam" id="PF02141">
    <property type="entry name" value="DENN"/>
    <property type="match status" value="2"/>
</dbReference>
<dbReference type="PROSITE" id="PS50211">
    <property type="entry name" value="DENN"/>
    <property type="match status" value="1"/>
</dbReference>
<keyword evidence="5" id="KW-1185">Reference proteome</keyword>
<evidence type="ECO:0000256" key="1">
    <source>
        <dbReference type="ARBA" id="ARBA00022658"/>
    </source>
</evidence>
<dbReference type="FunFam" id="3.40.50.11500:FF:000004">
    <property type="entry name" value="DENN domain-containing protein 2C isoform X1"/>
    <property type="match status" value="1"/>
</dbReference>
<feature type="domain" description="UDENN" evidence="3">
    <location>
        <begin position="262"/>
        <end position="632"/>
    </location>
</feature>